<sequence length="538" mass="61147">MLIGEDKPTVRLVKDTLEVGFVGAVVCKNELMLLEEETPMMMDENTQPTENIDTRTNIEDFNDVQGGHALEYPTDSQEYALTPTPEMFDVQQDRAMIVDAVSINHMTPGRDVSRARAPSNFPELTQTPTETRPQKPLPRRAMRVILDAVEVPTLASLKQTRRSRQVVVKREPTEERKVLVKTESLTEDDFVKLEFLRSNPNVKIKKEEVLSDEGVGYRLKAFGPGGLDPLPIDLPDDIKNATVTRAWMANTFGGSVQTTHPTIDKKKFPHGLNDFCYMTYDFNPNAPKVPGSPGLRFGIGDGSLEKIVRSERVIMRTRSPRWTYMGMYRSTPSSPLTKDEWSAQSDKFQNCWARKISEKEWGIEVRNRVGLRHRLGREPTKKEVKKAMDDDKYKKLSPELIKQDFASGKEKIGVWCMKCTGYDKEFQHKLAAMPVDWVPPTSDKPKKGKTKAGPKKKAADEANAPGPAKRKRRAQVDDFIIEEEEDQPDEQGIDDVSKSDGDDIEDRPRRKIKASLRPDANYANSPMPSRKRRRYMTH</sequence>
<feature type="compositionally biased region" description="Acidic residues" evidence="1">
    <location>
        <begin position="479"/>
        <end position="493"/>
    </location>
</feature>
<evidence type="ECO:0000256" key="1">
    <source>
        <dbReference type="SAM" id="MobiDB-lite"/>
    </source>
</evidence>
<feature type="region of interest" description="Disordered" evidence="1">
    <location>
        <begin position="109"/>
        <end position="135"/>
    </location>
</feature>
<feature type="domain" description="DUF6697" evidence="2">
    <location>
        <begin position="242"/>
        <end position="432"/>
    </location>
</feature>
<dbReference type="OrthoDB" id="3176940at2759"/>
<dbReference type="Pfam" id="PF20411">
    <property type="entry name" value="DUF6697"/>
    <property type="match status" value="1"/>
</dbReference>
<evidence type="ECO:0000313" key="4">
    <source>
        <dbReference type="Proteomes" id="UP000076154"/>
    </source>
</evidence>
<reference evidence="3" key="1">
    <citation type="submission" date="2018-04" db="EMBL/GenBank/DDBJ databases">
        <title>Whole genome sequencing of Hypsizygus marmoreus.</title>
        <authorList>
            <person name="Choi I.-G."/>
            <person name="Min B."/>
            <person name="Kim J.-G."/>
            <person name="Kim S."/>
            <person name="Oh Y.-L."/>
            <person name="Kong W.-S."/>
            <person name="Park H."/>
            <person name="Jeong J."/>
            <person name="Song E.-S."/>
        </authorList>
    </citation>
    <scope>NUCLEOTIDE SEQUENCE [LARGE SCALE GENOMIC DNA]</scope>
    <source>
        <strain evidence="3">51987-8</strain>
    </source>
</reference>
<feature type="compositionally biased region" description="Basic residues" evidence="1">
    <location>
        <begin position="446"/>
        <end position="456"/>
    </location>
</feature>
<gene>
    <name evidence="3" type="ORF">Hypma_013063</name>
</gene>
<dbReference type="EMBL" id="LUEZ02000071">
    <property type="protein sequence ID" value="RDB20195.1"/>
    <property type="molecule type" value="Genomic_DNA"/>
</dbReference>
<dbReference type="InParanoid" id="A0A369JIF6"/>
<organism evidence="3 4">
    <name type="scientific">Hypsizygus marmoreus</name>
    <name type="common">White beech mushroom</name>
    <name type="synonym">Agaricus marmoreus</name>
    <dbReference type="NCBI Taxonomy" id="39966"/>
    <lineage>
        <taxon>Eukaryota</taxon>
        <taxon>Fungi</taxon>
        <taxon>Dikarya</taxon>
        <taxon>Basidiomycota</taxon>
        <taxon>Agaricomycotina</taxon>
        <taxon>Agaricomycetes</taxon>
        <taxon>Agaricomycetidae</taxon>
        <taxon>Agaricales</taxon>
        <taxon>Tricholomatineae</taxon>
        <taxon>Lyophyllaceae</taxon>
        <taxon>Hypsizygus</taxon>
    </lineage>
</organism>
<name>A0A369JIF6_HYPMA</name>
<dbReference type="STRING" id="39966.A0A369JIF6"/>
<evidence type="ECO:0000259" key="2">
    <source>
        <dbReference type="Pfam" id="PF20411"/>
    </source>
</evidence>
<keyword evidence="4" id="KW-1185">Reference proteome</keyword>
<evidence type="ECO:0000313" key="3">
    <source>
        <dbReference type="EMBL" id="RDB20195.1"/>
    </source>
</evidence>
<dbReference type="AlphaFoldDB" id="A0A369JIF6"/>
<feature type="region of interest" description="Disordered" evidence="1">
    <location>
        <begin position="436"/>
        <end position="538"/>
    </location>
</feature>
<dbReference type="Proteomes" id="UP000076154">
    <property type="component" value="Unassembled WGS sequence"/>
</dbReference>
<feature type="compositionally biased region" description="Polar residues" evidence="1">
    <location>
        <begin position="122"/>
        <end position="131"/>
    </location>
</feature>
<protein>
    <recommendedName>
        <fullName evidence="2">DUF6697 domain-containing protein</fullName>
    </recommendedName>
</protein>
<comment type="caution">
    <text evidence="3">The sequence shown here is derived from an EMBL/GenBank/DDBJ whole genome shotgun (WGS) entry which is preliminary data.</text>
</comment>
<dbReference type="InterPro" id="IPR046520">
    <property type="entry name" value="DUF6697"/>
</dbReference>
<feature type="compositionally biased region" description="Basic residues" evidence="1">
    <location>
        <begin position="529"/>
        <end position="538"/>
    </location>
</feature>
<accession>A0A369JIF6</accession>
<proteinExistence type="predicted"/>